<organism evidence="2 3">
    <name type="scientific">Mycena rosella</name>
    <name type="common">Pink bonnet</name>
    <name type="synonym">Agaricus rosellus</name>
    <dbReference type="NCBI Taxonomy" id="1033263"/>
    <lineage>
        <taxon>Eukaryota</taxon>
        <taxon>Fungi</taxon>
        <taxon>Dikarya</taxon>
        <taxon>Basidiomycota</taxon>
        <taxon>Agaricomycotina</taxon>
        <taxon>Agaricomycetes</taxon>
        <taxon>Agaricomycetidae</taxon>
        <taxon>Agaricales</taxon>
        <taxon>Marasmiineae</taxon>
        <taxon>Mycenaceae</taxon>
        <taxon>Mycena</taxon>
    </lineage>
</organism>
<comment type="caution">
    <text evidence="2">The sequence shown here is derived from an EMBL/GenBank/DDBJ whole genome shotgun (WGS) entry which is preliminary data.</text>
</comment>
<proteinExistence type="predicted"/>
<keyword evidence="3" id="KW-1185">Reference proteome</keyword>
<gene>
    <name evidence="2" type="ORF">B0H17DRAFT_1128435</name>
</gene>
<name>A0AAD7GPG9_MYCRO</name>
<feature type="region of interest" description="Disordered" evidence="1">
    <location>
        <begin position="158"/>
        <end position="184"/>
    </location>
</feature>
<evidence type="ECO:0000256" key="1">
    <source>
        <dbReference type="SAM" id="MobiDB-lite"/>
    </source>
</evidence>
<dbReference type="Proteomes" id="UP001221757">
    <property type="component" value="Unassembled WGS sequence"/>
</dbReference>
<sequence length="184" mass="20363">MRRICDRRRAEGENHPGLGTMSSPPLLQDHQIPMTSLYPHPSPQSGCTLLSQRNFDLWRLQSDTTIPLQKMMPAASAIFYCAEGMGFMGRLRLVAPMVMCRAVPPLLLLQVPRIGARSRSDQAPTTNTPIMAISKPVMYSLRIFDSGGCVLQRVSSADDANAKATPHPRRVLGSIPARRGRRQD</sequence>
<dbReference type="AlphaFoldDB" id="A0AAD7GPG9"/>
<reference evidence="2" key="1">
    <citation type="submission" date="2023-03" db="EMBL/GenBank/DDBJ databases">
        <title>Massive genome expansion in bonnet fungi (Mycena s.s.) driven by repeated elements and novel gene families across ecological guilds.</title>
        <authorList>
            <consortium name="Lawrence Berkeley National Laboratory"/>
            <person name="Harder C.B."/>
            <person name="Miyauchi S."/>
            <person name="Viragh M."/>
            <person name="Kuo A."/>
            <person name="Thoen E."/>
            <person name="Andreopoulos B."/>
            <person name="Lu D."/>
            <person name="Skrede I."/>
            <person name="Drula E."/>
            <person name="Henrissat B."/>
            <person name="Morin E."/>
            <person name="Kohler A."/>
            <person name="Barry K."/>
            <person name="LaButti K."/>
            <person name="Morin E."/>
            <person name="Salamov A."/>
            <person name="Lipzen A."/>
            <person name="Mereny Z."/>
            <person name="Hegedus B."/>
            <person name="Baldrian P."/>
            <person name="Stursova M."/>
            <person name="Weitz H."/>
            <person name="Taylor A."/>
            <person name="Grigoriev I.V."/>
            <person name="Nagy L.G."/>
            <person name="Martin F."/>
            <person name="Kauserud H."/>
        </authorList>
    </citation>
    <scope>NUCLEOTIDE SEQUENCE</scope>
    <source>
        <strain evidence="2">CBHHK067</strain>
    </source>
</reference>
<dbReference type="EMBL" id="JARKIE010000018">
    <property type="protein sequence ID" value="KAJ7701146.1"/>
    <property type="molecule type" value="Genomic_DNA"/>
</dbReference>
<feature type="region of interest" description="Disordered" evidence="1">
    <location>
        <begin position="1"/>
        <end position="26"/>
    </location>
</feature>
<evidence type="ECO:0000313" key="3">
    <source>
        <dbReference type="Proteomes" id="UP001221757"/>
    </source>
</evidence>
<evidence type="ECO:0000313" key="2">
    <source>
        <dbReference type="EMBL" id="KAJ7701146.1"/>
    </source>
</evidence>
<accession>A0AAD7GPG9</accession>
<protein>
    <submittedName>
        <fullName evidence="2">Uncharacterized protein</fullName>
    </submittedName>
</protein>